<feature type="region of interest" description="Disordered" evidence="1">
    <location>
        <begin position="170"/>
        <end position="232"/>
    </location>
</feature>
<evidence type="ECO:0000256" key="1">
    <source>
        <dbReference type="SAM" id="MobiDB-lite"/>
    </source>
</evidence>
<feature type="transmembrane region" description="Helical" evidence="2">
    <location>
        <begin position="25"/>
        <end position="45"/>
    </location>
</feature>
<dbReference type="EMBL" id="JAERRF010000005">
    <property type="protein sequence ID" value="MBL1096960.1"/>
    <property type="molecule type" value="Genomic_DNA"/>
</dbReference>
<feature type="compositionally biased region" description="Basic and acidic residues" evidence="1">
    <location>
        <begin position="7"/>
        <end position="17"/>
    </location>
</feature>
<keyword evidence="2" id="KW-0472">Membrane</keyword>
<evidence type="ECO:0000313" key="3">
    <source>
        <dbReference type="EMBL" id="MBL1096960.1"/>
    </source>
</evidence>
<gene>
    <name evidence="3" type="ORF">JK363_09815</name>
</gene>
<protein>
    <recommendedName>
        <fullName evidence="5">Large membrane protein</fullName>
    </recommendedName>
</protein>
<evidence type="ECO:0000256" key="2">
    <source>
        <dbReference type="SAM" id="Phobius"/>
    </source>
</evidence>
<name>A0ABS1NAI5_9ACTN</name>
<keyword evidence="2" id="KW-0812">Transmembrane</keyword>
<feature type="compositionally biased region" description="Basic and acidic residues" evidence="1">
    <location>
        <begin position="199"/>
        <end position="232"/>
    </location>
</feature>
<accession>A0ABS1NAI5</accession>
<sequence>MSTEETDTPHTPDDDHPRLRRRSPLAVVAVAAAVLVAGGGGAYWASTAADGSGTAHKDGSPKPLALDAYPTAGREGIAPGEPDPSGGRYVAEKKLPDGPDSAPVYLSDPKVTKAEVARLAKALDVPGSPRGDHGFWKVGGTKDAAGPVLRVSQDGPGSWSYSRYGTPAGGSCVRLPGADGDAGAGERKGDGSTAQDCPVYRDGKSGKKGDDDHPERSDADHDKVVSEAKAKRTAEPVLKALGLSDAKLDATGRYAAIRTVNAEPRVGDLPTHGWSTSLQVAADGQLVGGSGTLALPKEADTYPLISADEALKKLNAATRGRGPATGASCPSATPDPDGPAEGGSIAPCEPNPSGSSGKVMVRKATFGLASHMVDGRRALVPSWIFETRPTGTNGVSMTLPYPAVQPEYIKKAAGTESPGQGESGKPDKSGKEKINHIISYTADDKTLTLRFWGGVCNTYSVSAKETSKQVTVEIKSKPKHPGRACILIAKEMTEKVKLDKPLDDRTVVDKSTGKTVPLRKK</sequence>
<keyword evidence="4" id="KW-1185">Reference proteome</keyword>
<evidence type="ECO:0000313" key="4">
    <source>
        <dbReference type="Proteomes" id="UP000634229"/>
    </source>
</evidence>
<feature type="region of interest" description="Disordered" evidence="1">
    <location>
        <begin position="47"/>
        <end position="106"/>
    </location>
</feature>
<reference evidence="3 4" key="1">
    <citation type="submission" date="2021-01" db="EMBL/GenBank/DDBJ databases">
        <title>WGS of actinomycetes isolated from Thailand.</title>
        <authorList>
            <person name="Thawai C."/>
        </authorList>
    </citation>
    <scope>NUCLEOTIDE SEQUENCE [LARGE SCALE GENOMIC DNA]</scope>
    <source>
        <strain evidence="3 4">CA1R205</strain>
    </source>
</reference>
<evidence type="ECO:0008006" key="5">
    <source>
        <dbReference type="Google" id="ProtNLM"/>
    </source>
</evidence>
<keyword evidence="2" id="KW-1133">Transmembrane helix</keyword>
<dbReference type="InterPro" id="IPR006311">
    <property type="entry name" value="TAT_signal"/>
</dbReference>
<dbReference type="PROSITE" id="PS51318">
    <property type="entry name" value="TAT"/>
    <property type="match status" value="1"/>
</dbReference>
<proteinExistence type="predicted"/>
<feature type="region of interest" description="Disordered" evidence="1">
    <location>
        <begin position="1"/>
        <end position="21"/>
    </location>
</feature>
<comment type="caution">
    <text evidence="3">The sequence shown here is derived from an EMBL/GenBank/DDBJ whole genome shotgun (WGS) entry which is preliminary data.</text>
</comment>
<organism evidence="3 4">
    <name type="scientific">Streptomyces coffeae</name>
    <dbReference type="NCBI Taxonomy" id="621382"/>
    <lineage>
        <taxon>Bacteria</taxon>
        <taxon>Bacillati</taxon>
        <taxon>Actinomycetota</taxon>
        <taxon>Actinomycetes</taxon>
        <taxon>Kitasatosporales</taxon>
        <taxon>Streptomycetaceae</taxon>
        <taxon>Streptomyces</taxon>
    </lineage>
</organism>
<feature type="region of interest" description="Disordered" evidence="1">
    <location>
        <begin position="319"/>
        <end position="356"/>
    </location>
</feature>
<dbReference type="Proteomes" id="UP000634229">
    <property type="component" value="Unassembled WGS sequence"/>
</dbReference>
<dbReference type="RefSeq" id="WP_201873966.1">
    <property type="nucleotide sequence ID" value="NZ_JAERRF010000005.1"/>
</dbReference>